<dbReference type="EMBL" id="MU266468">
    <property type="protein sequence ID" value="KAH7922928.1"/>
    <property type="molecule type" value="Genomic_DNA"/>
</dbReference>
<reference evidence="1" key="1">
    <citation type="journal article" date="2021" name="New Phytol.">
        <title>Evolutionary innovations through gain and loss of genes in the ectomycorrhizal Boletales.</title>
        <authorList>
            <person name="Wu G."/>
            <person name="Miyauchi S."/>
            <person name="Morin E."/>
            <person name="Kuo A."/>
            <person name="Drula E."/>
            <person name="Varga T."/>
            <person name="Kohler A."/>
            <person name="Feng B."/>
            <person name="Cao Y."/>
            <person name="Lipzen A."/>
            <person name="Daum C."/>
            <person name="Hundley H."/>
            <person name="Pangilinan J."/>
            <person name="Johnson J."/>
            <person name="Barry K."/>
            <person name="LaButti K."/>
            <person name="Ng V."/>
            <person name="Ahrendt S."/>
            <person name="Min B."/>
            <person name="Choi I.G."/>
            <person name="Park H."/>
            <person name="Plett J.M."/>
            <person name="Magnuson J."/>
            <person name="Spatafora J.W."/>
            <person name="Nagy L.G."/>
            <person name="Henrissat B."/>
            <person name="Grigoriev I.V."/>
            <person name="Yang Z.L."/>
            <person name="Xu J."/>
            <person name="Martin F.M."/>
        </authorList>
    </citation>
    <scope>NUCLEOTIDE SEQUENCE</scope>
    <source>
        <strain evidence="1">KUC20120723A-06</strain>
    </source>
</reference>
<protein>
    <submittedName>
        <fullName evidence="1">Uncharacterized protein</fullName>
    </submittedName>
</protein>
<sequence length="240" mass="25842">MEMGYRAARLSLTFSVIRVADHRPKFQRFALGVAGLFGLMWIGLLGQKIYICYLQGCVVKSPLAISQLTTDVVSDTILVIMPFLLLRGVRISSNRYTLICCAFFASISITVITIFHSILLFRPVTAWTGTVAHVKTAVSLIVCNLLVIVTFAYRVCCKLGGVDLDHSFVGSEPIIFTSIDLNELTIGTNGEGGEGSPEVPPFQHEADDMVADKLVATTVSDVESSGGRGEAFDVGSGSIS</sequence>
<organism evidence="1 2">
    <name type="scientific">Leucogyrophana mollusca</name>
    <dbReference type="NCBI Taxonomy" id="85980"/>
    <lineage>
        <taxon>Eukaryota</taxon>
        <taxon>Fungi</taxon>
        <taxon>Dikarya</taxon>
        <taxon>Basidiomycota</taxon>
        <taxon>Agaricomycotina</taxon>
        <taxon>Agaricomycetes</taxon>
        <taxon>Agaricomycetidae</taxon>
        <taxon>Boletales</taxon>
        <taxon>Boletales incertae sedis</taxon>
        <taxon>Leucogyrophana</taxon>
    </lineage>
</organism>
<comment type="caution">
    <text evidence="1">The sequence shown here is derived from an EMBL/GenBank/DDBJ whole genome shotgun (WGS) entry which is preliminary data.</text>
</comment>
<proteinExistence type="predicted"/>
<evidence type="ECO:0000313" key="2">
    <source>
        <dbReference type="Proteomes" id="UP000790709"/>
    </source>
</evidence>
<name>A0ACB8BDY4_9AGAM</name>
<gene>
    <name evidence="1" type="ORF">BV22DRAFT_1131055</name>
</gene>
<accession>A0ACB8BDY4</accession>
<keyword evidence="2" id="KW-1185">Reference proteome</keyword>
<evidence type="ECO:0000313" key="1">
    <source>
        <dbReference type="EMBL" id="KAH7922928.1"/>
    </source>
</evidence>
<dbReference type="Proteomes" id="UP000790709">
    <property type="component" value="Unassembled WGS sequence"/>
</dbReference>